<protein>
    <submittedName>
        <fullName evidence="1">Transcriptional activator GLI3</fullName>
    </submittedName>
</protein>
<dbReference type="Gene3D" id="2.40.160.20">
    <property type="match status" value="1"/>
</dbReference>
<dbReference type="EMBL" id="JPOX01000026">
    <property type="protein sequence ID" value="KFX44723.1"/>
    <property type="molecule type" value="Genomic_DNA"/>
</dbReference>
<organism evidence="1">
    <name type="scientific">Talaromyces marneffei PM1</name>
    <dbReference type="NCBI Taxonomy" id="1077442"/>
    <lineage>
        <taxon>Eukaryota</taxon>
        <taxon>Fungi</taxon>
        <taxon>Dikarya</taxon>
        <taxon>Ascomycota</taxon>
        <taxon>Pezizomycotina</taxon>
        <taxon>Eurotiomycetes</taxon>
        <taxon>Eurotiomycetidae</taxon>
        <taxon>Eurotiales</taxon>
        <taxon>Trichocomaceae</taxon>
        <taxon>Talaromyces</taxon>
        <taxon>Talaromyces sect. Talaromyces</taxon>
    </lineage>
</organism>
<gene>
    <name evidence="1" type="ORF">GQ26_0260040</name>
</gene>
<evidence type="ECO:0000313" key="1">
    <source>
        <dbReference type="EMBL" id="KFX44723.1"/>
    </source>
</evidence>
<name>A0A093XHM4_TALMA</name>
<dbReference type="Pfam" id="PF11578">
    <property type="entry name" value="DUF3237"/>
    <property type="match status" value="1"/>
</dbReference>
<dbReference type="AlphaFoldDB" id="A0A093XHM4"/>
<comment type="caution">
    <text evidence="1">The sequence shown here is derived from an EMBL/GenBank/DDBJ whole genome shotgun (WGS) entry which is preliminary data.</text>
</comment>
<feature type="non-terminal residue" evidence="1">
    <location>
        <position position="1"/>
    </location>
</feature>
<sequence>YSVRANAYCIPSPPRPGIFFVSVRSSFNWGTPFSVYLYILHHNLHTMATPKLEHILTLRAYGTPIAVPAGKVRNGPLRTCHPLEGGFLRGVDGTETEGLSVDLTSGGSDWISYDPSTNMAHVDVRTHGIDGAGDGFYISYTGYLRGEEIGQKFLGDWSAEVESTNYGDHYWWTHAVIETSSEKYKSLTTTFLVGQGRWYAGEGKRAVEYKLFKVSTGA</sequence>
<accession>A0A093XHM4</accession>
<reference evidence="1" key="1">
    <citation type="journal article" date="2014" name="PLoS Genet.">
        <title>Signature Gene Expression Reveals Novel Clues to the Molecular Mechanisms of Dimorphic Transition in Penicillium marneffei.</title>
        <authorList>
            <person name="Yang E."/>
            <person name="Wang G."/>
            <person name="Cai J."/>
            <person name="Woo P.C."/>
            <person name="Lau S.K."/>
            <person name="Yuen K.-Y."/>
            <person name="Chow W.-N."/>
            <person name="Lin X."/>
        </authorList>
    </citation>
    <scope>NUCLEOTIDE SEQUENCE [LARGE SCALE GENOMIC DNA]</scope>
    <source>
        <strain evidence="1">PM1</strain>
    </source>
</reference>
<proteinExistence type="predicted"/>